<evidence type="ECO:0000256" key="1">
    <source>
        <dbReference type="PROSITE-ProRule" id="PRU01122"/>
    </source>
</evidence>
<sequence>MLQKLTPAELDLDFQLERVWQKFSPAHVHLCQLISQQNLETSLSQLVANYIKVELNTAQATKLPKLTLDLELEAQAIEQALMQLTKQSDTQALQTLQAQLVAQWFIYDAFLDKFTALLNKQTKVLAIRQSNSLVKGQHLFLQKLTSKLNQALGHEISFAPSLYSKLEQVQAQVQQALNANHKFSLPEIIQAQQVATYDYCVPENFNRSALFGIYTPAKQEQEASYTPGLLASNNTTIAIGANQLLQNPKLASELLQTLAQGNFTLQQAANSKTQDLAPEVTIACQANLVIMFNGENEEALLTLLATNIDKYLVQAVYKSSNNRFDLFTATRTPDREIFLQAYEQQVNSVVESAKAENEELELPEHIYKESAKPEKGYDRSKLFSHVNADQELWHEISYTQLNSLQKLNHNQSHLSSQEGAQDISQESSQESTQEAKINSISAKVVPAHIKIEKELTTKLEQALSQALPNSLYIVTKMLSLMSLLKEGENSIESATARSLIVQLLRYNETSNRIFWAVDKIAYYLRLSQGNYHKLQTILAQEANLRSTEYESLLNFVLDGYQTIYTNEMKVGMVNGLAFLDTNEIGKEDFGTAIRISCLAHNEAGQTLDVDSEIELAGGLARRANIISTTYIKSLFTDNIDFSASILTEQLYDPTDGDSASVASFMALASALSQLPVKQGIALTGSMDQFGNIQAVGGINQKIEAFYDICQARGLDRSQGVVIPAVNINNLCLRADIVTSIAQGDFHLFAADHVSQVFELLTDVPFATDKDDKTTLNDENDKYQSSYLDLTNAQTSLISAILQNLQADKSSRGSWLARLFA</sequence>
<evidence type="ECO:0000256" key="2">
    <source>
        <dbReference type="SAM" id="MobiDB-lite"/>
    </source>
</evidence>
<reference evidence="4 5" key="1">
    <citation type="submission" date="2017-08" db="EMBL/GenBank/DDBJ databases">
        <title>Reclassification of Bisgaard taxon 37 and 44.</title>
        <authorList>
            <person name="Christensen H."/>
        </authorList>
    </citation>
    <scope>NUCLEOTIDE SEQUENCE [LARGE SCALE GENOMIC DNA]</scope>
    <source>
        <strain evidence="4 5">111</strain>
    </source>
</reference>
<dbReference type="AlphaFoldDB" id="A0A3A1YEP1"/>
<dbReference type="GO" id="GO:0030163">
    <property type="term" value="P:protein catabolic process"/>
    <property type="evidence" value="ECO:0007669"/>
    <property type="project" value="InterPro"/>
</dbReference>
<feature type="compositionally biased region" description="Polar residues" evidence="2">
    <location>
        <begin position="410"/>
        <end position="423"/>
    </location>
</feature>
<comment type="similarity">
    <text evidence="1">Belongs to the peptidase S16 family.</text>
</comment>
<dbReference type="EC" id="3.4.21.53" evidence="1"/>
<keyword evidence="1" id="KW-0720">Serine protease</keyword>
<protein>
    <recommendedName>
        <fullName evidence="1">endopeptidase La</fullName>
        <ecNumber evidence="1">3.4.21.53</ecNumber>
    </recommendedName>
</protein>
<evidence type="ECO:0000259" key="3">
    <source>
        <dbReference type="PROSITE" id="PS51786"/>
    </source>
</evidence>
<comment type="catalytic activity">
    <reaction evidence="1">
        <text>Hydrolysis of proteins in presence of ATP.</text>
        <dbReference type="EC" id="3.4.21.53"/>
    </reaction>
</comment>
<accession>A0A3A1YEP1</accession>
<dbReference type="InterPro" id="IPR008269">
    <property type="entry name" value="Lon_proteolytic"/>
</dbReference>
<gene>
    <name evidence="4" type="ORF">CKF58_07865</name>
</gene>
<dbReference type="GO" id="GO:0006508">
    <property type="term" value="P:proteolysis"/>
    <property type="evidence" value="ECO:0007669"/>
    <property type="project" value="UniProtKB-KW"/>
</dbReference>
<dbReference type="Pfam" id="PF05362">
    <property type="entry name" value="Lon_C"/>
    <property type="match status" value="1"/>
</dbReference>
<proteinExistence type="inferred from homology"/>
<dbReference type="InterPro" id="IPR027065">
    <property type="entry name" value="Lon_Prtase"/>
</dbReference>
<name>A0A3A1YEP1_9GAMM</name>
<evidence type="ECO:0000313" key="4">
    <source>
        <dbReference type="EMBL" id="RIY34684.1"/>
    </source>
</evidence>
<dbReference type="InterPro" id="IPR014721">
    <property type="entry name" value="Ribsml_uS5_D2-typ_fold_subgr"/>
</dbReference>
<dbReference type="PRINTS" id="PR00830">
    <property type="entry name" value="ENDOLAPTASE"/>
</dbReference>
<dbReference type="Gene3D" id="3.30.230.10">
    <property type="match status" value="1"/>
</dbReference>
<dbReference type="EMBL" id="NRJG01000182">
    <property type="protein sequence ID" value="RIY34684.1"/>
    <property type="molecule type" value="Genomic_DNA"/>
</dbReference>
<dbReference type="GO" id="GO:0004252">
    <property type="term" value="F:serine-type endopeptidase activity"/>
    <property type="evidence" value="ECO:0007669"/>
    <property type="project" value="UniProtKB-UniRule"/>
</dbReference>
<keyword evidence="5" id="KW-1185">Reference proteome</keyword>
<feature type="active site" evidence="1">
    <location>
        <position position="701"/>
    </location>
</feature>
<dbReference type="OrthoDB" id="9758568at2"/>
<feature type="active site" evidence="1">
    <location>
        <position position="658"/>
    </location>
</feature>
<dbReference type="SUPFAM" id="SSF54211">
    <property type="entry name" value="Ribosomal protein S5 domain 2-like"/>
    <property type="match status" value="1"/>
</dbReference>
<dbReference type="PANTHER" id="PTHR10046">
    <property type="entry name" value="ATP DEPENDENT LON PROTEASE FAMILY MEMBER"/>
    <property type="match status" value="1"/>
</dbReference>
<organism evidence="4 5">
    <name type="scientific">Psittacicella hinzii</name>
    <dbReference type="NCBI Taxonomy" id="2028575"/>
    <lineage>
        <taxon>Bacteria</taxon>
        <taxon>Pseudomonadati</taxon>
        <taxon>Pseudomonadota</taxon>
        <taxon>Gammaproteobacteria</taxon>
        <taxon>Pasteurellales</taxon>
        <taxon>Psittacicellaceae</taxon>
        <taxon>Psittacicella</taxon>
    </lineage>
</organism>
<comment type="caution">
    <text evidence="4">The sequence shown here is derived from an EMBL/GenBank/DDBJ whole genome shotgun (WGS) entry which is preliminary data.</text>
</comment>
<keyword evidence="1" id="KW-0378">Hydrolase</keyword>
<feature type="region of interest" description="Disordered" evidence="2">
    <location>
        <begin position="410"/>
        <end position="432"/>
    </location>
</feature>
<dbReference type="GO" id="GO:0004176">
    <property type="term" value="F:ATP-dependent peptidase activity"/>
    <property type="evidence" value="ECO:0007669"/>
    <property type="project" value="UniProtKB-UniRule"/>
</dbReference>
<dbReference type="PROSITE" id="PS51786">
    <property type="entry name" value="LON_PROTEOLYTIC"/>
    <property type="match status" value="1"/>
</dbReference>
<feature type="domain" description="Lon proteolytic" evidence="3">
    <location>
        <begin position="567"/>
        <end position="763"/>
    </location>
</feature>
<dbReference type="GO" id="GO:0005524">
    <property type="term" value="F:ATP binding"/>
    <property type="evidence" value="ECO:0007669"/>
    <property type="project" value="InterPro"/>
</dbReference>
<keyword evidence="1" id="KW-0645">Protease</keyword>
<dbReference type="InterPro" id="IPR020568">
    <property type="entry name" value="Ribosomal_Su5_D2-typ_SF"/>
</dbReference>
<dbReference type="RefSeq" id="WP_119532668.1">
    <property type="nucleotide sequence ID" value="NZ_JBHSSP010000006.1"/>
</dbReference>
<evidence type="ECO:0000313" key="5">
    <source>
        <dbReference type="Proteomes" id="UP000265916"/>
    </source>
</evidence>
<dbReference type="Proteomes" id="UP000265916">
    <property type="component" value="Unassembled WGS sequence"/>
</dbReference>